<dbReference type="Proteomes" id="UP000501168">
    <property type="component" value="Chromosome"/>
</dbReference>
<feature type="transmembrane region" description="Helical" evidence="1">
    <location>
        <begin position="12"/>
        <end position="32"/>
    </location>
</feature>
<name>A0A6G9ID57_9GAMM</name>
<gene>
    <name evidence="2" type="ORF">IPMB12_11025</name>
</gene>
<reference evidence="2 3" key="1">
    <citation type="submission" date="2020-03" db="EMBL/GenBank/DDBJ databases">
        <title>Complete genome sequence of Orbus sp. IPMB12 (BCRC 80908).</title>
        <authorList>
            <person name="Lo W.-S."/>
            <person name="Chang T.-H."/>
            <person name="Kuo C.-H."/>
        </authorList>
    </citation>
    <scope>NUCLEOTIDE SEQUENCE [LARGE SCALE GENOMIC DNA]</scope>
    <source>
        <strain evidence="2 3">IPMB12</strain>
    </source>
</reference>
<keyword evidence="3" id="KW-1185">Reference proteome</keyword>
<accession>A0A6G9ID57</accession>
<dbReference type="InParanoid" id="A0A6G9ID57"/>
<organism evidence="2 3">
    <name type="scientific">Zophobihabitans entericus</name>
    <dbReference type="NCBI Taxonomy" id="1635327"/>
    <lineage>
        <taxon>Bacteria</taxon>
        <taxon>Pseudomonadati</taxon>
        <taxon>Pseudomonadota</taxon>
        <taxon>Gammaproteobacteria</taxon>
        <taxon>Orbales</taxon>
        <taxon>Orbaceae</taxon>
        <taxon>Zophobihabitans</taxon>
    </lineage>
</organism>
<dbReference type="KEGG" id="orb:IPMB12_11025"/>
<keyword evidence="1" id="KW-1133">Transmembrane helix</keyword>
<keyword evidence="1" id="KW-0472">Membrane</keyword>
<keyword evidence="1" id="KW-0812">Transmembrane</keyword>
<evidence type="ECO:0000313" key="3">
    <source>
        <dbReference type="Proteomes" id="UP000501168"/>
    </source>
</evidence>
<dbReference type="AlphaFoldDB" id="A0A6G9ID57"/>
<proteinExistence type="predicted"/>
<evidence type="ECO:0000313" key="2">
    <source>
        <dbReference type="EMBL" id="QIQ22171.1"/>
    </source>
</evidence>
<protein>
    <submittedName>
        <fullName evidence="2">Uncharacterized protein</fullName>
    </submittedName>
</protein>
<evidence type="ECO:0000256" key="1">
    <source>
        <dbReference type="SAM" id="Phobius"/>
    </source>
</evidence>
<dbReference type="EMBL" id="CP050253">
    <property type="protein sequence ID" value="QIQ22171.1"/>
    <property type="molecule type" value="Genomic_DNA"/>
</dbReference>
<sequence>MLNIFYKFSLLFWGFVLLLLVFAISTSFYYVFTDDKRLTHARKEIETICNAAHISMNFSDFEQELIRLDVKIKPSVMPFSVNQKRYSFVKPVINASRTGIGCLILVDENNLIIKKDVL</sequence>
<dbReference type="RefSeq" id="WP_166917468.1">
    <property type="nucleotide sequence ID" value="NZ_CP050253.1"/>
</dbReference>